<accession>A0A9P0DHP8</accession>
<evidence type="ECO:0000313" key="3">
    <source>
        <dbReference type="Proteomes" id="UP001152799"/>
    </source>
</evidence>
<proteinExistence type="predicted"/>
<feature type="signal peptide" evidence="1">
    <location>
        <begin position="1"/>
        <end position="22"/>
    </location>
</feature>
<evidence type="ECO:0000256" key="1">
    <source>
        <dbReference type="SAM" id="SignalP"/>
    </source>
</evidence>
<keyword evidence="3" id="KW-1185">Reference proteome</keyword>
<name>A0A9P0DHP8_9CUCU</name>
<organism evidence="2 3">
    <name type="scientific">Ceutorhynchus assimilis</name>
    <name type="common">cabbage seed weevil</name>
    <dbReference type="NCBI Taxonomy" id="467358"/>
    <lineage>
        <taxon>Eukaryota</taxon>
        <taxon>Metazoa</taxon>
        <taxon>Ecdysozoa</taxon>
        <taxon>Arthropoda</taxon>
        <taxon>Hexapoda</taxon>
        <taxon>Insecta</taxon>
        <taxon>Pterygota</taxon>
        <taxon>Neoptera</taxon>
        <taxon>Endopterygota</taxon>
        <taxon>Coleoptera</taxon>
        <taxon>Polyphaga</taxon>
        <taxon>Cucujiformia</taxon>
        <taxon>Curculionidae</taxon>
        <taxon>Ceutorhynchinae</taxon>
        <taxon>Ceutorhynchus</taxon>
    </lineage>
</organism>
<dbReference type="OrthoDB" id="5976811at2759"/>
<dbReference type="Pfam" id="PF07327">
    <property type="entry name" value="Neuroparsin"/>
    <property type="match status" value="1"/>
</dbReference>
<gene>
    <name evidence="2" type="ORF">CEUTPL_LOCUS5455</name>
</gene>
<feature type="chain" id="PRO_5040391512" description="Neuroparsin" evidence="1">
    <location>
        <begin position="23"/>
        <end position="106"/>
    </location>
</feature>
<evidence type="ECO:0008006" key="4">
    <source>
        <dbReference type="Google" id="ProtNLM"/>
    </source>
</evidence>
<dbReference type="InterPro" id="IPR010850">
    <property type="entry name" value="Neuroparsin"/>
</dbReference>
<dbReference type="AlphaFoldDB" id="A0A9P0DHP8"/>
<protein>
    <recommendedName>
        <fullName evidence="4">Neuroparsin</fullName>
    </recommendedName>
</protein>
<reference evidence="2" key="1">
    <citation type="submission" date="2022-01" db="EMBL/GenBank/DDBJ databases">
        <authorList>
            <person name="King R."/>
        </authorList>
    </citation>
    <scope>NUCLEOTIDE SEQUENCE</scope>
</reference>
<keyword evidence="1" id="KW-0732">Signal</keyword>
<sequence>MNASVLILIAVAILTLSYNVHSMAITEPWICTPCSSQEECDRNPPNLCVWGEARDACNRRICAKGPDERCGGTYNVLGICGEGMMCKSDERCHGCSIQTMECSKRY</sequence>
<dbReference type="Gene3D" id="4.10.40.20">
    <property type="match status" value="1"/>
</dbReference>
<dbReference type="Proteomes" id="UP001152799">
    <property type="component" value="Chromosome 2"/>
</dbReference>
<evidence type="ECO:0000313" key="2">
    <source>
        <dbReference type="EMBL" id="CAH1126614.1"/>
    </source>
</evidence>
<dbReference type="EMBL" id="OU892278">
    <property type="protein sequence ID" value="CAH1126614.1"/>
    <property type="molecule type" value="Genomic_DNA"/>
</dbReference>